<evidence type="ECO:0000256" key="1">
    <source>
        <dbReference type="SAM" id="MobiDB-lite"/>
    </source>
</evidence>
<gene>
    <name evidence="2" type="ORF">BHE90_001111</name>
</gene>
<feature type="region of interest" description="Disordered" evidence="1">
    <location>
        <begin position="153"/>
        <end position="179"/>
    </location>
</feature>
<organism evidence="2 3">
    <name type="scientific">Fusarium euwallaceae</name>
    <dbReference type="NCBI Taxonomy" id="1147111"/>
    <lineage>
        <taxon>Eukaryota</taxon>
        <taxon>Fungi</taxon>
        <taxon>Dikarya</taxon>
        <taxon>Ascomycota</taxon>
        <taxon>Pezizomycotina</taxon>
        <taxon>Sordariomycetes</taxon>
        <taxon>Hypocreomycetidae</taxon>
        <taxon>Hypocreales</taxon>
        <taxon>Nectriaceae</taxon>
        <taxon>Fusarium</taxon>
        <taxon>Fusarium solani species complex</taxon>
    </lineage>
</organism>
<name>A0A430M8N2_9HYPO</name>
<dbReference type="Proteomes" id="UP000287124">
    <property type="component" value="Unassembled WGS sequence"/>
</dbReference>
<evidence type="ECO:0000313" key="2">
    <source>
        <dbReference type="EMBL" id="RTE84346.1"/>
    </source>
</evidence>
<dbReference type="AlphaFoldDB" id="A0A430M8N2"/>
<reference evidence="2 3" key="1">
    <citation type="submission" date="2017-06" db="EMBL/GenBank/DDBJ databases">
        <title>Comparative genomic analysis of Ambrosia Fusariam Clade fungi.</title>
        <authorList>
            <person name="Stajich J.E."/>
            <person name="Carrillo J."/>
            <person name="Kijimoto T."/>
            <person name="Eskalen A."/>
            <person name="O'Donnell K."/>
            <person name="Kasson M."/>
        </authorList>
    </citation>
    <scope>NUCLEOTIDE SEQUENCE [LARGE SCALE GENOMIC DNA]</scope>
    <source>
        <strain evidence="2 3">UCR1854</strain>
    </source>
</reference>
<keyword evidence="3" id="KW-1185">Reference proteome</keyword>
<dbReference type="EMBL" id="MIKF01000008">
    <property type="protein sequence ID" value="RTE84346.1"/>
    <property type="molecule type" value="Genomic_DNA"/>
</dbReference>
<evidence type="ECO:0000313" key="3">
    <source>
        <dbReference type="Proteomes" id="UP000287124"/>
    </source>
</evidence>
<sequence length="673" mass="77206">MDPASLAFGVVSLAMQLTQTTTAIKKLIADYKSAAKDLVALSDRLDDIEAVCHSLEVVLANFDEIRNPQEATLLNKLHKTISDCRDKVSLTYDAVHKVTARHRNGRPSLATVGSLFLQHRTQIRQCNDDLDRSLSSLQLHMTTNILAANMRPRVQPRKGHSSISAPSMVKERSDKTVSVTHQNRTFSPHKDNSDTHTTHWRWGWSTLGYLQAKHTLKTSPRFSESSSPNTEQDLSFSAAVPMLNLYVKLLVRRGSLSPLSVSLHFPHVIDFAPGSNEIGDQLAIALIHDNVDVVRDYFCKGLLTLHSTVTWSTWNKVDDETTFYGYSILHGANNVCRFLVEQTSDSLQRTSSHMSPRPPLLRCPPSFRLKQLGFDYVDLRGDSLTTNEFSNLLNNIFLPREAKTYVDYCKERFSNHGAPFNLCVYSYLVRAFELWSSLRRYDDWAPILADVLSNGVDIHTTTWLNVQLPEPRGGLSAVHRLISAANSPQMALERCVLWLDLLERVGVDIEQYLEVEISHCVATWDQKGTDRWTEFRKILTIQEYEGWRVPCWIQDIDDTCHVRELLLEFPHFQIEEIYRIKLGRTNDPEMHRAWKDPETQICWDGSQPWPFRPPIERSLMDQFRGPWQPEATKRQVAALDWACYLRGSRFERRQIRKLRKTGFPHLMPGAWVD</sequence>
<protein>
    <submittedName>
        <fullName evidence="2">Uncharacterized protein</fullName>
    </submittedName>
</protein>
<accession>A0A430M8N2</accession>
<comment type="caution">
    <text evidence="2">The sequence shown here is derived from an EMBL/GenBank/DDBJ whole genome shotgun (WGS) entry which is preliminary data.</text>
</comment>
<proteinExistence type="predicted"/>